<keyword evidence="2" id="KW-1185">Reference proteome</keyword>
<protein>
    <recommendedName>
        <fullName evidence="3">TonB protein C-terminal</fullName>
    </recommendedName>
</protein>
<name>A0A838ZHG4_9FLAO</name>
<reference evidence="1 2" key="1">
    <citation type="submission" date="2020-07" db="EMBL/GenBank/DDBJ databases">
        <title>Moheibacter lacus sp. nov., a member of the family Flavobacteriaceae isolated from freshwater lake sediment.</title>
        <authorList>
            <person name="Liu Y."/>
        </authorList>
    </citation>
    <scope>NUCLEOTIDE SEQUENCE [LARGE SCALE GENOMIC DNA]</scope>
    <source>
        <strain evidence="1 2">BDHS18</strain>
    </source>
</reference>
<comment type="caution">
    <text evidence="1">The sequence shown here is derived from an EMBL/GenBank/DDBJ whole genome shotgun (WGS) entry which is preliminary data.</text>
</comment>
<organism evidence="1 2">
    <name type="scientific">Moheibacter lacus</name>
    <dbReference type="NCBI Taxonomy" id="2745851"/>
    <lineage>
        <taxon>Bacteria</taxon>
        <taxon>Pseudomonadati</taxon>
        <taxon>Bacteroidota</taxon>
        <taxon>Flavobacteriia</taxon>
        <taxon>Flavobacteriales</taxon>
        <taxon>Weeksellaceae</taxon>
        <taxon>Moheibacter</taxon>
    </lineage>
</organism>
<proteinExistence type="predicted"/>
<evidence type="ECO:0008006" key="3">
    <source>
        <dbReference type="Google" id="ProtNLM"/>
    </source>
</evidence>
<accession>A0A838ZHG4</accession>
<sequence length="294" mass="34012">MKPLISFLSILFFGNFIFSQSHQLYTENKVKEMPVFPGCETVDPQDKKDMTKCIAANLSDRLLQNMKGVDEFLIHSGIYDARADVQFIISKEGILFGMKEMEGSDPILGEAAVMAMEKIAMELPPIRPAKLKDGTVVNLVFQIPIHYQLEKKEEKLADFIYPVDEIVLFTLLDEAELRYEIRLYKGKDIKVYEIKDDQFSFLGKFLTLNELESSEPYKSLIEKCKASDKILVTDGFLEKEFFEIYIYNLFANSEKEPVFVEVVKVDEKKIHSITKFEKEAEFNQSKFAPLIYRE</sequence>
<evidence type="ECO:0000313" key="1">
    <source>
        <dbReference type="EMBL" id="MBA5628698.1"/>
    </source>
</evidence>
<dbReference type="Proteomes" id="UP000552241">
    <property type="component" value="Unassembled WGS sequence"/>
</dbReference>
<gene>
    <name evidence="1" type="ORF">HU137_02810</name>
</gene>
<dbReference type="RefSeq" id="WP_182042286.1">
    <property type="nucleotide sequence ID" value="NZ_JACDZE010000001.1"/>
</dbReference>
<evidence type="ECO:0000313" key="2">
    <source>
        <dbReference type="Proteomes" id="UP000552241"/>
    </source>
</evidence>
<dbReference type="EMBL" id="JACDZE010000001">
    <property type="protein sequence ID" value="MBA5628698.1"/>
    <property type="molecule type" value="Genomic_DNA"/>
</dbReference>
<dbReference type="AlphaFoldDB" id="A0A838ZHG4"/>